<organism evidence="10 11">
    <name type="scientific">Acanthoscelides obtectus</name>
    <name type="common">Bean weevil</name>
    <name type="synonym">Bruchus obtectus</name>
    <dbReference type="NCBI Taxonomy" id="200917"/>
    <lineage>
        <taxon>Eukaryota</taxon>
        <taxon>Metazoa</taxon>
        <taxon>Ecdysozoa</taxon>
        <taxon>Arthropoda</taxon>
        <taxon>Hexapoda</taxon>
        <taxon>Insecta</taxon>
        <taxon>Pterygota</taxon>
        <taxon>Neoptera</taxon>
        <taxon>Endopterygota</taxon>
        <taxon>Coleoptera</taxon>
        <taxon>Polyphaga</taxon>
        <taxon>Cucujiformia</taxon>
        <taxon>Chrysomeloidea</taxon>
        <taxon>Chrysomelidae</taxon>
        <taxon>Bruchinae</taxon>
        <taxon>Bruchini</taxon>
        <taxon>Acanthoscelides</taxon>
    </lineage>
</organism>
<evidence type="ECO:0000259" key="8">
    <source>
        <dbReference type="Pfam" id="PF13359"/>
    </source>
</evidence>
<comment type="cofactor">
    <cofactor evidence="1">
        <name>a divalent metal cation</name>
        <dbReference type="ChEBI" id="CHEBI:60240"/>
    </cofactor>
</comment>
<evidence type="ECO:0000256" key="5">
    <source>
        <dbReference type="ARBA" id="ARBA00022723"/>
    </source>
</evidence>
<name>A0A9P0JLW9_ACAOB</name>
<evidence type="ECO:0000256" key="3">
    <source>
        <dbReference type="ARBA" id="ARBA00006958"/>
    </source>
</evidence>
<evidence type="ECO:0000256" key="4">
    <source>
        <dbReference type="ARBA" id="ARBA00022722"/>
    </source>
</evidence>
<evidence type="ECO:0000256" key="6">
    <source>
        <dbReference type="ARBA" id="ARBA00022801"/>
    </source>
</evidence>
<dbReference type="EMBL" id="CAKOFQ010006663">
    <property type="protein sequence ID" value="CAH1956027.1"/>
    <property type="molecule type" value="Genomic_DNA"/>
</dbReference>
<evidence type="ECO:0000313" key="11">
    <source>
        <dbReference type="Proteomes" id="UP001152888"/>
    </source>
</evidence>
<reference evidence="10" key="1">
    <citation type="submission" date="2022-03" db="EMBL/GenBank/DDBJ databases">
        <authorList>
            <person name="Sayadi A."/>
        </authorList>
    </citation>
    <scope>NUCLEOTIDE SEQUENCE</scope>
</reference>
<dbReference type="EMBL" id="CAKOFQ010006663">
    <property type="protein sequence ID" value="CAH1956031.1"/>
    <property type="molecule type" value="Genomic_DNA"/>
</dbReference>
<dbReference type="OrthoDB" id="8185584at2759"/>
<dbReference type="GO" id="GO:0046872">
    <property type="term" value="F:metal ion binding"/>
    <property type="evidence" value="ECO:0007669"/>
    <property type="project" value="UniProtKB-KW"/>
</dbReference>
<evidence type="ECO:0000256" key="1">
    <source>
        <dbReference type="ARBA" id="ARBA00001968"/>
    </source>
</evidence>
<dbReference type="Pfam" id="PF13359">
    <property type="entry name" value="DDE_Tnp_4"/>
    <property type="match status" value="1"/>
</dbReference>
<evidence type="ECO:0000313" key="9">
    <source>
        <dbReference type="EMBL" id="CAH1956027.1"/>
    </source>
</evidence>
<comment type="subcellular location">
    <subcellularLocation>
        <location evidence="2">Nucleus</location>
    </subcellularLocation>
</comment>
<dbReference type="InterPro" id="IPR027806">
    <property type="entry name" value="HARBI1_dom"/>
</dbReference>
<keyword evidence="4" id="KW-0540">Nuclease</keyword>
<feature type="domain" description="DDE Tnp4" evidence="8">
    <location>
        <begin position="176"/>
        <end position="340"/>
    </location>
</feature>
<evidence type="ECO:0000256" key="7">
    <source>
        <dbReference type="ARBA" id="ARBA00023242"/>
    </source>
</evidence>
<comment type="similarity">
    <text evidence="3">Belongs to the HARBI1 family.</text>
</comment>
<proteinExistence type="inferred from homology"/>
<accession>A0A9P0JLW9</accession>
<evidence type="ECO:0000313" key="10">
    <source>
        <dbReference type="EMBL" id="CAH1956031.1"/>
    </source>
</evidence>
<protein>
    <recommendedName>
        <fullName evidence="8">DDE Tnp4 domain-containing protein</fullName>
    </recommendedName>
</protein>
<comment type="caution">
    <text evidence="10">The sequence shown here is derived from an EMBL/GenBank/DDBJ whole genome shotgun (WGS) entry which is preliminary data.</text>
</comment>
<gene>
    <name evidence="9" type="ORF">ACAOBT_LOCUS1382</name>
    <name evidence="10" type="ORF">ACAOBT_LOCUS1383</name>
</gene>
<dbReference type="Proteomes" id="UP001152888">
    <property type="component" value="Unassembled WGS sequence"/>
</dbReference>
<dbReference type="GO" id="GO:0016787">
    <property type="term" value="F:hydrolase activity"/>
    <property type="evidence" value="ECO:0007669"/>
    <property type="project" value="UniProtKB-KW"/>
</dbReference>
<dbReference type="AlphaFoldDB" id="A0A9P0JLW9"/>
<dbReference type="PANTHER" id="PTHR22930:SF269">
    <property type="entry name" value="NUCLEASE HARBI1-LIKE PROTEIN"/>
    <property type="match status" value="1"/>
</dbReference>
<evidence type="ECO:0000256" key="2">
    <source>
        <dbReference type="ARBA" id="ARBA00004123"/>
    </source>
</evidence>
<dbReference type="GO" id="GO:0005634">
    <property type="term" value="C:nucleus"/>
    <property type="evidence" value="ECO:0007669"/>
    <property type="project" value="UniProtKB-SubCell"/>
</dbReference>
<keyword evidence="5" id="KW-0479">Metal-binding</keyword>
<keyword evidence="11" id="KW-1185">Reference proteome</keyword>
<dbReference type="PANTHER" id="PTHR22930">
    <property type="match status" value="1"/>
</dbReference>
<keyword evidence="6" id="KW-0378">Hydrolase</keyword>
<keyword evidence="7" id="KW-0539">Nucleus</keyword>
<dbReference type="GO" id="GO:0004518">
    <property type="term" value="F:nuclease activity"/>
    <property type="evidence" value="ECO:0007669"/>
    <property type="project" value="UniProtKB-KW"/>
</dbReference>
<sequence length="421" mass="48518">MSRIKKIAAASVSLITKKRKNVELKNKKRRMWVRSWISRRQDSGFFAQLVKELHSEDMNSYANFLRMSNKDYEYLLQKVETLIRKQDTHLRLAISPSERLMLTLRFLATGDSYHSLEYLFRIPVTTISRIITEVCEAIFTVLKTDYLQIPNSQEEWYEVAKGFEEIWNFPNCLGTLDGKHVVMKAPRNKGRLYFNYKGTHSIVLMALVDAKYKFLYVHVGCNGRISDGGVYANCSLSRALENNMSNMPKPRPLPGESEDAPFVVIADDAFALTSYLLKPFPFKNQPGFNRVFNYRISRARRVVENAFGLISARFRVLRRPIDLPPEKVKKIVLAICSLHNFLLTQKSSAHLYAPNGIFDTENDGHVINGSWRNGGNPIANMVPLQTTNVRNPSKTAKEVREQFKNYFVSKHGEVAWQYKYI</sequence>
<dbReference type="InterPro" id="IPR045249">
    <property type="entry name" value="HARBI1-like"/>
</dbReference>